<evidence type="ECO:0000313" key="2">
    <source>
        <dbReference type="Proteomes" id="UP000827409"/>
    </source>
</evidence>
<reference evidence="1 2" key="1">
    <citation type="submission" date="2021-04" db="EMBL/GenBank/DDBJ databases">
        <authorList>
            <person name="Shkoporov A.N."/>
            <person name="Stockdale S.R."/>
            <person name="Guerin E."/>
            <person name="Ross R.P."/>
            <person name="Hill C."/>
        </authorList>
    </citation>
    <scope>NUCLEOTIDE SEQUENCE [LARGE SCALE GENOMIC DNA]</scope>
    <source>
        <strain evidence="2">cr13_1</strain>
    </source>
</reference>
<accession>A0AAE7RZ19</accession>
<sequence length="83" mass="9080">MTLITLPSGTVLANDYTLPIIVVSKVLMANDNNPHAKLYPYYFTIMYANGVSIPIIAKTLADAELDRQIVVKAITPTKDSNVN</sequence>
<dbReference type="RefSeq" id="YP_010360115.1">
    <property type="nucleotide sequence ID" value="NC_062780.1"/>
</dbReference>
<organism evidence="1 2">
    <name type="scientific">uncultured phage cr13_1</name>
    <dbReference type="NCBI Taxonomy" id="2986396"/>
    <lineage>
        <taxon>Viruses</taxon>
        <taxon>Duplodnaviria</taxon>
        <taxon>Heunggongvirae</taxon>
        <taxon>Uroviricota</taxon>
        <taxon>Caudoviricetes</taxon>
        <taxon>Crassvirales</taxon>
        <taxon>Crevaviridae</taxon>
        <taxon>Doltivirinae</taxon>
        <taxon>Kingevirus</taxon>
        <taxon>Kingevirus communis</taxon>
    </lineage>
</organism>
<dbReference type="GeneID" id="75690894"/>
<dbReference type="KEGG" id="vg:75690894"/>
<name>A0AAE7RZ19_9CAUD</name>
<dbReference type="Proteomes" id="UP000827409">
    <property type="component" value="Segment"/>
</dbReference>
<evidence type="ECO:0000313" key="1">
    <source>
        <dbReference type="EMBL" id="QWM90543.1"/>
    </source>
</evidence>
<dbReference type="EMBL" id="MZ130490">
    <property type="protein sequence ID" value="QWM90543.1"/>
    <property type="molecule type" value="Genomic_DNA"/>
</dbReference>
<gene>
    <name evidence="1" type="primary">gp_26681</name>
</gene>
<proteinExistence type="predicted"/>
<keyword evidence="2" id="KW-1185">Reference proteome</keyword>
<protein>
    <submittedName>
        <fullName evidence="1">Uncharacterized protein</fullName>
    </submittedName>
</protein>